<name>A0A8J4A8X2_9ACTN</name>
<evidence type="ECO:0000313" key="2">
    <source>
        <dbReference type="Proteomes" id="UP000614996"/>
    </source>
</evidence>
<dbReference type="AlphaFoldDB" id="A0A8J4A8X2"/>
<accession>A0A8J4A8X2</accession>
<dbReference type="Proteomes" id="UP000614996">
    <property type="component" value="Unassembled WGS sequence"/>
</dbReference>
<gene>
    <name evidence="1" type="ORF">NUM_07300</name>
</gene>
<evidence type="ECO:0000313" key="1">
    <source>
        <dbReference type="EMBL" id="GIL25475.1"/>
    </source>
</evidence>
<comment type="caution">
    <text evidence="1">The sequence shown here is derived from an EMBL/GenBank/DDBJ whole genome shotgun (WGS) entry which is preliminary data.</text>
</comment>
<dbReference type="EMBL" id="BOPO01000006">
    <property type="protein sequence ID" value="GIL25475.1"/>
    <property type="molecule type" value="Genomic_DNA"/>
</dbReference>
<reference evidence="2" key="1">
    <citation type="journal article" date="2021" name="Int. J. Syst. Evol. Microbiol.">
        <title>Actinocatenispora comari sp. nov., an endophytic actinomycete isolated from aerial parts of Comarum salesowianum.</title>
        <authorList>
            <person name="Oyunbileg N."/>
            <person name="Iizaka Y."/>
            <person name="Hamada M."/>
            <person name="Davaapurev B.O."/>
            <person name="Fukumoto A."/>
            <person name="Tsetseg B."/>
            <person name="Kato F."/>
            <person name="Tamura T."/>
            <person name="Batkhuu J."/>
            <person name="Anzai Y."/>
        </authorList>
    </citation>
    <scope>NUCLEOTIDE SEQUENCE [LARGE SCALE GENOMIC DNA]</scope>
    <source>
        <strain evidence="2">NUM-2625</strain>
    </source>
</reference>
<protein>
    <submittedName>
        <fullName evidence="1">Uncharacterized protein</fullName>
    </submittedName>
</protein>
<dbReference type="RefSeq" id="WP_207123085.1">
    <property type="nucleotide sequence ID" value="NZ_BOPO01000006.1"/>
</dbReference>
<proteinExistence type="predicted"/>
<organism evidence="1 2">
    <name type="scientific">Actinocatenispora comari</name>
    <dbReference type="NCBI Taxonomy" id="2807577"/>
    <lineage>
        <taxon>Bacteria</taxon>
        <taxon>Bacillati</taxon>
        <taxon>Actinomycetota</taxon>
        <taxon>Actinomycetes</taxon>
        <taxon>Micromonosporales</taxon>
        <taxon>Micromonosporaceae</taxon>
        <taxon>Actinocatenispora</taxon>
    </lineage>
</organism>
<keyword evidence="2" id="KW-1185">Reference proteome</keyword>
<sequence length="71" mass="7046">MDEMLEEPSGQQTQTGLLALQTAAGCPDPSRAARLALTAAGAFCNAARADGIDLPAPADRHAAVAVAVASA</sequence>